<evidence type="ECO:0000313" key="1">
    <source>
        <dbReference type="EMBL" id="DBA28175.1"/>
    </source>
</evidence>
<accession>A0AAV3AT45</accession>
<protein>
    <submittedName>
        <fullName evidence="1">Uncharacterized protein</fullName>
    </submittedName>
</protein>
<name>A0AAV3AT45_PYXAD</name>
<gene>
    <name evidence="1" type="ORF">GDO54_008574</name>
</gene>
<organism evidence="1 2">
    <name type="scientific">Pyxicephalus adspersus</name>
    <name type="common">African bullfrog</name>
    <dbReference type="NCBI Taxonomy" id="30357"/>
    <lineage>
        <taxon>Eukaryota</taxon>
        <taxon>Metazoa</taxon>
        <taxon>Chordata</taxon>
        <taxon>Craniata</taxon>
        <taxon>Vertebrata</taxon>
        <taxon>Euteleostomi</taxon>
        <taxon>Amphibia</taxon>
        <taxon>Batrachia</taxon>
        <taxon>Anura</taxon>
        <taxon>Neobatrachia</taxon>
        <taxon>Ranoidea</taxon>
        <taxon>Pyxicephalidae</taxon>
        <taxon>Pyxicephalinae</taxon>
        <taxon>Pyxicephalus</taxon>
    </lineage>
</organism>
<reference evidence="1" key="1">
    <citation type="thesis" date="2020" institute="ProQuest LLC" country="789 East Eisenhower Parkway, Ann Arbor, MI, USA">
        <title>Comparative Genomics and Chromosome Evolution.</title>
        <authorList>
            <person name="Mudd A.B."/>
        </authorList>
    </citation>
    <scope>NUCLEOTIDE SEQUENCE</scope>
    <source>
        <strain evidence="1">1538</strain>
        <tissue evidence="1">Blood</tissue>
    </source>
</reference>
<sequence length="89" mass="10661">MIYAQLHIIFIVKVRPVTRDLTIGSDITLPRRVISKVDHIFLQLLGLCSECTVSYIRFQWVRHSLRNGIWRLWIHYVIMIIEDAYKHLQ</sequence>
<proteinExistence type="predicted"/>
<dbReference type="AlphaFoldDB" id="A0AAV3AT45"/>
<evidence type="ECO:0000313" key="2">
    <source>
        <dbReference type="Proteomes" id="UP001181693"/>
    </source>
</evidence>
<comment type="caution">
    <text evidence="1">The sequence shown here is derived from an EMBL/GenBank/DDBJ whole genome shotgun (WGS) entry which is preliminary data.</text>
</comment>
<dbReference type="EMBL" id="DYDO01000003">
    <property type="protein sequence ID" value="DBA28175.1"/>
    <property type="molecule type" value="Genomic_DNA"/>
</dbReference>
<keyword evidence="2" id="KW-1185">Reference proteome</keyword>
<dbReference type="Proteomes" id="UP001181693">
    <property type="component" value="Unassembled WGS sequence"/>
</dbReference>